<dbReference type="AlphaFoldDB" id="A0A0N5AVV9"/>
<evidence type="ECO:0000313" key="1">
    <source>
        <dbReference type="Proteomes" id="UP000046393"/>
    </source>
</evidence>
<name>A0A0N5AVV9_9BILA</name>
<dbReference type="WBParaSite" id="SMUV_0000903701-mRNA-1">
    <property type="protein sequence ID" value="SMUV_0000903701-mRNA-1"/>
    <property type="gene ID" value="SMUV_0000903701"/>
</dbReference>
<evidence type="ECO:0000313" key="2">
    <source>
        <dbReference type="WBParaSite" id="SMUV_0000903701-mRNA-1"/>
    </source>
</evidence>
<dbReference type="Proteomes" id="UP000046393">
    <property type="component" value="Unplaced"/>
</dbReference>
<reference evidence="2" key="1">
    <citation type="submission" date="2017-02" db="UniProtKB">
        <authorList>
            <consortium name="WormBaseParasite"/>
        </authorList>
    </citation>
    <scope>IDENTIFICATION</scope>
</reference>
<proteinExistence type="predicted"/>
<sequence>MSCLLDDEQVVPDLEYSISDESPISSQSSIASDSDSLSSQASYNAVVTKKVRRRKRRHALNDCDFVFLDKISLTNTKAAVSAMHRLTAQIIRRANRKRCGKHFASKAVRRLMRKDVERRSRYISELREGNREIAAQMRQTGAEFSRLFETLLASFFGSGTETAAATFPTDVVQ</sequence>
<protein>
    <submittedName>
        <fullName evidence="2">BZIP domain-containing protein</fullName>
    </submittedName>
</protein>
<accession>A0A0N5AVV9</accession>
<keyword evidence="1" id="KW-1185">Reference proteome</keyword>
<organism evidence="1 2">
    <name type="scientific">Syphacia muris</name>
    <dbReference type="NCBI Taxonomy" id="451379"/>
    <lineage>
        <taxon>Eukaryota</taxon>
        <taxon>Metazoa</taxon>
        <taxon>Ecdysozoa</taxon>
        <taxon>Nematoda</taxon>
        <taxon>Chromadorea</taxon>
        <taxon>Rhabditida</taxon>
        <taxon>Spirurina</taxon>
        <taxon>Oxyuridomorpha</taxon>
        <taxon>Oxyuroidea</taxon>
        <taxon>Oxyuridae</taxon>
        <taxon>Syphacia</taxon>
    </lineage>
</organism>